<dbReference type="SUPFAM" id="SSF51338">
    <property type="entry name" value="Composite domain of metallo-dependent hydrolases"/>
    <property type="match status" value="1"/>
</dbReference>
<name>A0ABW0TU79_9BACL</name>
<dbReference type="Pfam" id="PF07969">
    <property type="entry name" value="Amidohydro_3"/>
    <property type="match status" value="1"/>
</dbReference>
<proteinExistence type="predicted"/>
<feature type="domain" description="Amidohydrolase 3" evidence="1">
    <location>
        <begin position="46"/>
        <end position="520"/>
    </location>
</feature>
<dbReference type="InterPro" id="IPR032466">
    <property type="entry name" value="Metal_Hydrolase"/>
</dbReference>
<keyword evidence="3" id="KW-1185">Reference proteome</keyword>
<dbReference type="CDD" id="cd01300">
    <property type="entry name" value="YtcJ_like"/>
    <property type="match status" value="1"/>
</dbReference>
<dbReference type="InterPro" id="IPR033932">
    <property type="entry name" value="YtcJ-like"/>
</dbReference>
<evidence type="ECO:0000259" key="1">
    <source>
        <dbReference type="Pfam" id="PF07969"/>
    </source>
</evidence>
<dbReference type="PANTHER" id="PTHR22642">
    <property type="entry name" value="IMIDAZOLONEPROPIONASE"/>
    <property type="match status" value="1"/>
</dbReference>
<organism evidence="2 3">
    <name type="scientific">Sporosarcina koreensis</name>
    <dbReference type="NCBI Taxonomy" id="334735"/>
    <lineage>
        <taxon>Bacteria</taxon>
        <taxon>Bacillati</taxon>
        <taxon>Bacillota</taxon>
        <taxon>Bacilli</taxon>
        <taxon>Bacillales</taxon>
        <taxon>Caryophanaceae</taxon>
        <taxon>Sporosarcina</taxon>
    </lineage>
</organism>
<dbReference type="EC" id="3.5.-.-" evidence="2"/>
<dbReference type="Gene3D" id="3.10.310.70">
    <property type="match status" value="1"/>
</dbReference>
<evidence type="ECO:0000313" key="2">
    <source>
        <dbReference type="EMBL" id="MFC5602008.1"/>
    </source>
</evidence>
<dbReference type="Gene3D" id="2.30.40.10">
    <property type="entry name" value="Urease, subunit C, domain 1"/>
    <property type="match status" value="1"/>
</dbReference>
<sequence length="524" mass="58406">MKTIWHNGKLYTMEKEGETVEALLTENGKIIAVGTYEELKSEAENEIDLKGSVLYPGFIDNHMHMIGHGQKLLSLDLSKAKSSDEMMDMLMNAYPDLKEDEWFIGEGWNENNFADKKIFTRYELDKVTNSPMYLKRTCRHAAIVNSKALELAGITKDTPDPDDGVIERDENGEPTGVLKEGPMDRVLQLIPEPTEEMLTKALEKSVDDLLSLGLTGAVTDDLGYYGDYRNPLQAFRNVIGEKKKFRAHLLRRSTVFTQLMEDEATYDEPWIEPGEMKFFIDGALGGSTALLSEPYADNPSTSGNAVLTDEEIDRNVATARKYGQAVAMHMIGDGAVEKGLDAIERHPVPEGKRDRLIHVNVLRDDLVERMKKLPVVLDIQPVFVSSDFPWVMERLGENRLDWAYAWKRLIDEGFICGAGSDAPIEEVDPLLGIYAAATRRKPGETHEGYLPKENLSMFEAVSLFTSGSAATIGKADSRGKLGVGFVADFTVLDKDLFKAEEEEILDATVVMTVVAGDVMYQFQG</sequence>
<dbReference type="Proteomes" id="UP001596071">
    <property type="component" value="Unassembled WGS sequence"/>
</dbReference>
<reference evidence="3" key="1">
    <citation type="journal article" date="2019" name="Int. J. Syst. Evol. Microbiol.">
        <title>The Global Catalogue of Microorganisms (GCM) 10K type strain sequencing project: providing services to taxonomists for standard genome sequencing and annotation.</title>
        <authorList>
            <consortium name="The Broad Institute Genomics Platform"/>
            <consortium name="The Broad Institute Genome Sequencing Center for Infectious Disease"/>
            <person name="Wu L."/>
            <person name="Ma J."/>
        </authorList>
    </citation>
    <scope>NUCLEOTIDE SEQUENCE [LARGE SCALE GENOMIC DNA]</scope>
    <source>
        <strain evidence="3">KACC 11299</strain>
    </source>
</reference>
<keyword evidence="2" id="KW-0378">Hydrolase</keyword>
<accession>A0ABW0TU79</accession>
<dbReference type="Gene3D" id="3.20.20.140">
    <property type="entry name" value="Metal-dependent hydrolases"/>
    <property type="match status" value="1"/>
</dbReference>
<dbReference type="SUPFAM" id="SSF51556">
    <property type="entry name" value="Metallo-dependent hydrolases"/>
    <property type="match status" value="1"/>
</dbReference>
<evidence type="ECO:0000313" key="3">
    <source>
        <dbReference type="Proteomes" id="UP001596071"/>
    </source>
</evidence>
<protein>
    <submittedName>
        <fullName evidence="2">Amidohydrolase</fullName>
        <ecNumber evidence="2">3.5.-.-</ecNumber>
    </submittedName>
</protein>
<dbReference type="PANTHER" id="PTHR22642:SF2">
    <property type="entry name" value="PROTEIN LONG AFTER FAR-RED 3"/>
    <property type="match status" value="1"/>
</dbReference>
<dbReference type="EMBL" id="JBHSNP010000002">
    <property type="protein sequence ID" value="MFC5602008.1"/>
    <property type="molecule type" value="Genomic_DNA"/>
</dbReference>
<dbReference type="RefSeq" id="WP_381441690.1">
    <property type="nucleotide sequence ID" value="NZ_JBHSNP010000002.1"/>
</dbReference>
<dbReference type="InterPro" id="IPR013108">
    <property type="entry name" value="Amidohydro_3"/>
</dbReference>
<comment type="caution">
    <text evidence="2">The sequence shown here is derived from an EMBL/GenBank/DDBJ whole genome shotgun (WGS) entry which is preliminary data.</text>
</comment>
<dbReference type="GO" id="GO:0016787">
    <property type="term" value="F:hydrolase activity"/>
    <property type="evidence" value="ECO:0007669"/>
    <property type="project" value="UniProtKB-KW"/>
</dbReference>
<gene>
    <name evidence="2" type="ORF">ACFPTP_01845</name>
</gene>
<dbReference type="InterPro" id="IPR011059">
    <property type="entry name" value="Metal-dep_hydrolase_composite"/>
</dbReference>